<dbReference type="HOGENOM" id="CLU_1393626_0_0_2"/>
<dbReference type="KEGG" id="pcl:Pcal_0280"/>
<accession>A3MSV0</accession>
<reference evidence="1" key="1">
    <citation type="submission" date="2007-02" db="EMBL/GenBank/DDBJ databases">
        <title>Complete sequence of Pyrobaculum calidifontis JCM 11548.</title>
        <authorList>
            <consortium name="US DOE Joint Genome Institute"/>
            <person name="Copeland A."/>
            <person name="Lucas S."/>
            <person name="Lapidus A."/>
            <person name="Barry K."/>
            <person name="Glavina del Rio T."/>
            <person name="Dalin E."/>
            <person name="Tice H."/>
            <person name="Pitluck S."/>
            <person name="Chain P."/>
            <person name="Malfatti S."/>
            <person name="Shin M."/>
            <person name="Vergez L."/>
            <person name="Schmutz J."/>
            <person name="Larimer F."/>
            <person name="Land M."/>
            <person name="Hauser L."/>
            <person name="Kyrpides N."/>
            <person name="Mikhailova N."/>
            <person name="Cozen A.E."/>
            <person name="Fitz-Gibbon S.T."/>
            <person name="House C.H."/>
            <person name="Saltikov C."/>
            <person name="Lowe T.M."/>
            <person name="Richardson P."/>
        </authorList>
    </citation>
    <scope>NUCLEOTIDE SEQUENCE [LARGE SCALE GENOMIC DNA]</scope>
    <source>
        <strain evidence="1">JCM 11548</strain>
    </source>
</reference>
<evidence type="ECO:0000313" key="1">
    <source>
        <dbReference type="EMBL" id="ABO07717.1"/>
    </source>
</evidence>
<protein>
    <submittedName>
        <fullName evidence="1">Uncharacterized protein</fullName>
    </submittedName>
</protein>
<organism evidence="1 2">
    <name type="scientific">Pyrobaculum calidifontis (strain DSM 21063 / JCM 11548 / VA1)</name>
    <dbReference type="NCBI Taxonomy" id="410359"/>
    <lineage>
        <taxon>Archaea</taxon>
        <taxon>Thermoproteota</taxon>
        <taxon>Thermoprotei</taxon>
        <taxon>Thermoproteales</taxon>
        <taxon>Thermoproteaceae</taxon>
        <taxon>Pyrobaculum</taxon>
    </lineage>
</organism>
<dbReference type="AlphaFoldDB" id="A3MSV0"/>
<dbReference type="EMBL" id="CP000561">
    <property type="protein sequence ID" value="ABO07717.1"/>
    <property type="molecule type" value="Genomic_DNA"/>
</dbReference>
<dbReference type="Proteomes" id="UP000001431">
    <property type="component" value="Chromosome"/>
</dbReference>
<name>A3MSV0_PYRCJ</name>
<dbReference type="GeneID" id="4908861"/>
<dbReference type="RefSeq" id="WP_011848974.1">
    <property type="nucleotide sequence ID" value="NC_009073.1"/>
</dbReference>
<keyword evidence="2" id="KW-1185">Reference proteome</keyword>
<proteinExistence type="predicted"/>
<evidence type="ECO:0000313" key="2">
    <source>
        <dbReference type="Proteomes" id="UP000001431"/>
    </source>
</evidence>
<gene>
    <name evidence="1" type="ordered locus">Pcal_0280</name>
</gene>
<sequence length="195" mass="20846">MDDFRRQLEEVKRAFRESVAAGIREGVEGVLQEMRGIIEVLEEVSLMIDRYSKTLRNHSSLLEAHLNALKEHTDTMRAVSAAVREVNASLGELMALVRVSLERMGDMARDFALALCKALGGEAEEAGPGLALCHIGWATHLIYAAAVATVEHVEKLKGIDAGGAKKVLAALIAHRDAVEAAKALGIEIAAGGVSP</sequence>